<feature type="transmembrane region" description="Helical" evidence="2">
    <location>
        <begin position="271"/>
        <end position="290"/>
    </location>
</feature>
<protein>
    <recommendedName>
        <fullName evidence="6">Integral membrane protein</fullName>
    </recommendedName>
</protein>
<comment type="caution">
    <text evidence="4">The sequence shown here is derived from an EMBL/GenBank/DDBJ whole genome shotgun (WGS) entry which is preliminary data.</text>
</comment>
<keyword evidence="2" id="KW-0812">Transmembrane</keyword>
<dbReference type="AlphaFoldDB" id="A0A9Q0AWT9"/>
<feature type="region of interest" description="Disordered" evidence="1">
    <location>
        <begin position="357"/>
        <end position="377"/>
    </location>
</feature>
<feature type="signal peptide" evidence="3">
    <location>
        <begin position="1"/>
        <end position="24"/>
    </location>
</feature>
<evidence type="ECO:0008006" key="6">
    <source>
        <dbReference type="Google" id="ProtNLM"/>
    </source>
</evidence>
<dbReference type="EMBL" id="SDAQ01000271">
    <property type="protein sequence ID" value="KAI3528141.1"/>
    <property type="molecule type" value="Genomic_DNA"/>
</dbReference>
<evidence type="ECO:0000256" key="1">
    <source>
        <dbReference type="SAM" id="MobiDB-lite"/>
    </source>
</evidence>
<name>A0A9Q0AWT9_9PEZI</name>
<evidence type="ECO:0000256" key="2">
    <source>
        <dbReference type="SAM" id="Phobius"/>
    </source>
</evidence>
<evidence type="ECO:0000313" key="4">
    <source>
        <dbReference type="EMBL" id="KAI3528141.1"/>
    </source>
</evidence>
<accession>A0A9Q0AWT9</accession>
<evidence type="ECO:0000313" key="5">
    <source>
        <dbReference type="Proteomes" id="UP001056436"/>
    </source>
</evidence>
<feature type="chain" id="PRO_5040389904" description="Integral membrane protein" evidence="3">
    <location>
        <begin position="25"/>
        <end position="447"/>
    </location>
</feature>
<feature type="transmembrane region" description="Helical" evidence="2">
    <location>
        <begin position="205"/>
        <end position="229"/>
    </location>
</feature>
<proteinExistence type="predicted"/>
<feature type="transmembrane region" description="Helical" evidence="2">
    <location>
        <begin position="161"/>
        <end position="185"/>
    </location>
</feature>
<gene>
    <name evidence="4" type="ORF">CABS02_15196</name>
</gene>
<keyword evidence="2" id="KW-0472">Membrane</keyword>
<keyword evidence="3" id="KW-0732">Signal</keyword>
<evidence type="ECO:0000256" key="3">
    <source>
        <dbReference type="SAM" id="SignalP"/>
    </source>
</evidence>
<reference evidence="4" key="1">
    <citation type="submission" date="2019-01" db="EMBL/GenBank/DDBJ databases">
        <title>Colletotrichum abscissum LGMF1257.</title>
        <authorList>
            <person name="Baroncelli R."/>
        </authorList>
    </citation>
    <scope>NUCLEOTIDE SEQUENCE</scope>
    <source>
        <strain evidence="4">Ca142</strain>
    </source>
</reference>
<keyword evidence="5" id="KW-1185">Reference proteome</keyword>
<organism evidence="4 5">
    <name type="scientific">Colletotrichum abscissum</name>
    <dbReference type="NCBI Taxonomy" id="1671311"/>
    <lineage>
        <taxon>Eukaryota</taxon>
        <taxon>Fungi</taxon>
        <taxon>Dikarya</taxon>
        <taxon>Ascomycota</taxon>
        <taxon>Pezizomycotina</taxon>
        <taxon>Sordariomycetes</taxon>
        <taxon>Hypocreomycetidae</taxon>
        <taxon>Glomerellales</taxon>
        <taxon>Glomerellaceae</taxon>
        <taxon>Colletotrichum</taxon>
        <taxon>Colletotrichum acutatum species complex</taxon>
    </lineage>
</organism>
<feature type="transmembrane region" description="Helical" evidence="2">
    <location>
        <begin position="135"/>
        <end position="154"/>
    </location>
</feature>
<sequence length="447" mass="47494">MISKIVIALHVVLTLVVLAVTVRTLQDEANEKKGIVQVLRFVQVPDLVGSLATAVQSAAAGVVTAAVASGESLVAASLPSSISVGTKYTCVASECAAIPGHAFRLIQGLAPFVPSSEEIEQLQKLVDKCPNLETVLFAGLGLVLVSTILLLAGLKFRLLRFVSLGLDVVAAVVFAVVTAYTVSLYKTSQAVAGLLGVEASKGDVFGASIADLTLCLIMTALALAQTYFIPVTQKISFQPSSRGNSLHVISSFTAHSKASVRLYMVSMSVRGVVSLNITIVFVSGLTGLAGRPLHDIRQLVRLDTDSCQSDVPDDPPVVVSQQTLEETLARLGISPEKVRSKSRSRGELTALVGCDAAGSTMENPRDGNRVPDPVSPKTTTAGLRLVIDRINSSIQRLDHQLRVLGDAQERLRKLALLTTEEVDWDDPVTQIRSEEALFDCESEVGET</sequence>
<dbReference type="OrthoDB" id="4848955at2759"/>
<dbReference type="Proteomes" id="UP001056436">
    <property type="component" value="Unassembled WGS sequence"/>
</dbReference>
<keyword evidence="2" id="KW-1133">Transmembrane helix</keyword>